<dbReference type="PANTHER" id="PTHR34597">
    <property type="entry name" value="SLR1661 PROTEIN"/>
    <property type="match status" value="1"/>
</dbReference>
<proteinExistence type="predicted"/>
<evidence type="ECO:0000259" key="1">
    <source>
        <dbReference type="Pfam" id="PF03865"/>
    </source>
</evidence>
<dbReference type="InterPro" id="IPR051544">
    <property type="entry name" value="TPS_OM_transporter"/>
</dbReference>
<sequence length="399" mass="44340">MLQRLEIATQRPLNRSRLLEALQLLQLDPRIASIRAELQPGVRAEASILEVQVKEADTFNAEAFFDNERSPSVGSFRRGVTLTDLNLAGLGDAIKFSYANTNGSHAYDLEYTIPFNPRNGTVGLTASYSDTSVIAPPFDRIDIEGKSFSGGLTIRQPIILRPSEEFALGLTADYQQSQTFIQDKGFALALGSDERGRTRIYGLRFFQDYVRRNPRDVFAVRSQFGVGLDVLNATTNDAGPDGRFFAWRGQTQYVRLLAPDTLFIFRTDAQLTPNPLVSLEQIGIGGARSVRGYRQDTLLTDNGIFVSAEARFPILRVRKVGGVLQVTPFVDFGYGWNNNELPEIQDSNTLVGIGLGLLWQMGDNFSARIDYGIPLIDVDSGDRTLPEKGVYFSLRYSPF</sequence>
<organism evidence="2 3">
    <name type="scientific">Microseira wollei NIES-4236</name>
    <dbReference type="NCBI Taxonomy" id="2530354"/>
    <lineage>
        <taxon>Bacteria</taxon>
        <taxon>Bacillati</taxon>
        <taxon>Cyanobacteriota</taxon>
        <taxon>Cyanophyceae</taxon>
        <taxon>Oscillatoriophycideae</taxon>
        <taxon>Aerosakkonematales</taxon>
        <taxon>Aerosakkonemataceae</taxon>
        <taxon>Microseira</taxon>
    </lineage>
</organism>
<evidence type="ECO:0000313" key="2">
    <source>
        <dbReference type="EMBL" id="GET37938.1"/>
    </source>
</evidence>
<dbReference type="GO" id="GO:0008320">
    <property type="term" value="F:protein transmembrane transporter activity"/>
    <property type="evidence" value="ECO:0007669"/>
    <property type="project" value="TreeGrafter"/>
</dbReference>
<keyword evidence="3" id="KW-1185">Reference proteome</keyword>
<dbReference type="EMBL" id="BLAY01000036">
    <property type="protein sequence ID" value="GET37938.1"/>
    <property type="molecule type" value="Genomic_DNA"/>
</dbReference>
<dbReference type="RefSeq" id="WP_226580258.1">
    <property type="nucleotide sequence ID" value="NZ_BLAY01000036.1"/>
</dbReference>
<dbReference type="InterPro" id="IPR005565">
    <property type="entry name" value="Hemolysn_activator_HlyB_C"/>
</dbReference>
<dbReference type="AlphaFoldDB" id="A0AAV3X719"/>
<evidence type="ECO:0000313" key="3">
    <source>
        <dbReference type="Proteomes" id="UP001050975"/>
    </source>
</evidence>
<reference evidence="2" key="1">
    <citation type="submission" date="2019-10" db="EMBL/GenBank/DDBJ databases">
        <title>Draft genome sequece of Microseira wollei NIES-4236.</title>
        <authorList>
            <person name="Yamaguchi H."/>
            <person name="Suzuki S."/>
            <person name="Kawachi M."/>
        </authorList>
    </citation>
    <scope>NUCLEOTIDE SEQUENCE</scope>
    <source>
        <strain evidence="2">NIES-4236</strain>
    </source>
</reference>
<gene>
    <name evidence="2" type="ORF">MiSe_26920</name>
</gene>
<protein>
    <submittedName>
        <fullName evidence="2">Surface antigen (D15)</fullName>
    </submittedName>
</protein>
<accession>A0AAV3X719</accession>
<dbReference type="GO" id="GO:0046819">
    <property type="term" value="P:protein secretion by the type V secretion system"/>
    <property type="evidence" value="ECO:0007669"/>
    <property type="project" value="TreeGrafter"/>
</dbReference>
<dbReference type="PANTHER" id="PTHR34597:SF3">
    <property type="entry name" value="OUTER MEMBRANE TRANSPORTER CDIB"/>
    <property type="match status" value="1"/>
</dbReference>
<dbReference type="Proteomes" id="UP001050975">
    <property type="component" value="Unassembled WGS sequence"/>
</dbReference>
<dbReference type="Gene3D" id="2.40.160.50">
    <property type="entry name" value="membrane protein fhac: a member of the omp85/tpsb transporter family"/>
    <property type="match status" value="1"/>
</dbReference>
<feature type="domain" description="Haemolysin activator HlyB C-terminal" evidence="1">
    <location>
        <begin position="46"/>
        <end position="357"/>
    </location>
</feature>
<comment type="caution">
    <text evidence="2">The sequence shown here is derived from an EMBL/GenBank/DDBJ whole genome shotgun (WGS) entry which is preliminary data.</text>
</comment>
<name>A0AAV3X719_9CYAN</name>
<dbReference type="Pfam" id="PF03865">
    <property type="entry name" value="ShlB"/>
    <property type="match status" value="1"/>
</dbReference>
<dbReference type="GO" id="GO:0098046">
    <property type="term" value="C:type V protein secretion system complex"/>
    <property type="evidence" value="ECO:0007669"/>
    <property type="project" value="TreeGrafter"/>
</dbReference>